<feature type="region of interest" description="Disordered" evidence="2">
    <location>
        <begin position="1728"/>
        <end position="1762"/>
    </location>
</feature>
<proteinExistence type="predicted"/>
<dbReference type="SMART" id="SM01214">
    <property type="entry name" value="Fmp27_GFWDK"/>
    <property type="match status" value="1"/>
</dbReference>
<keyword evidence="3" id="KW-0812">Transmembrane</keyword>
<sequence>MASSPAKFFSVFLAVSVVGWVVFTFAARLLAWFLSRVLSASVGFRVAGFNCLRDVTIKFHKGSVESVSVGEIKLSFRKSLVKLSFGVISKDPKLHLLISDLEIVTRSSSQNKKISKSGRHRSTGKGKWLVTSSMARLLSISVTDLMIKVPKGAVDIKELTVDTFKIAGPNHILGVKLHLLPLNLHFGDLGLPADPTGSCNLHDALQSDQASVANSEKILAPFVCEDLLVTCDLGHEKEKGVKIVNLELKCAYVIANIDERMFHKKLTNSESRNGSVNTGDSVVNTSGIKQASRSKSVLPVLKKQMLAFPDKVSFSVPKLDVKFRHVHEGLSVDNNVTGIQFTCAKSVPQEDPDEATPHFDVHIGLSEIHLVREGSSSLLEVLKVAATVSLDIPMDSCLPIRAEIDVKLGGTQCNVMLSRLMPWIRLHSLRTKGMKLSKRDSCHEISQTKEIKPILWTCTVSAPDMNVMLYSLDGLVLYHACSQSSKFFANNIASMGIHIHTELGELLVHMEDEYREFLEENIFGVDTFSGSVMRIARVSLDLGYRDDVQDITETRKLVFSIEINDVEVKFGFKHLESLVHNWMSFRTLFKSLQPSGERSKEKSSEHKGKKKRKGVEILKVCLEKFSVTYCGETNIVNMPIADPKRVNYGSQGGQVIISVSADGTPRRATITSVLPGGNRYLRFSVALVISQLSVCIDKEKKTTEAELERAKTIYEEFTEDHSSHVRVTLLDMQNAKIVRRSGGLTEVAVCSLFRATDINLRWEPDAHLALYETFIRLKHFLDHSKLQNSEKLTNIKTNEHGNLAAGKPQKSDRRGSIFAIDVETLRVSAELADGVEANLLVQSIFTENAKIGVLSEGFSLSLNGARVVRSTRIQVSRIPLSTGSLHEVEPSFKRDWVVQGLDVHICMPYRLPLRAIEDAVEDMIRGLKLVASAKASILFPDRKEKSKKVKSGATKFGSVKFVLRKLTADIEEEPIQGWLDEHYHLMRNKVCELGVRLKFLDDVISGSVDPNNPSSERKILYDGIEIDTHDTVALQRLQEEIHKQAFRSYYTACQKMAPAEGSGACAEGFQAGFKPSSRRASLLSLSASELDITLTRIDGGEIEMVEFIKGLDPVCQEQNMPFSRLYGSDISVLAGSLVIQLRDYTSPLFSSVNGTCQGRIVLAQQATCFQPQIPQDVYIGRWQKVTMLRSASGTTPAMKMYSNLPLYFQRGEISFGVGYEPSFADISYAFQVALKRTNLSTRASPAIQLPKKERSLPWWDDMRYYIHGKIVLYFNKTTWKFLATTNPYEHVDKLQIVSEYMEIQQTDGHVDISAKEFKMYISSLESIMKNCSLKVPSGVPRPFIYAPSFSLNVIIDWQCESGNPLNHYLHALPFEREPRKKVYDPFRSTYLSLRWNFSLRPSQAQCDNGSSSSCYGNNSMLCGSVSGSSSKLADAEFPTMNLGAHDLAWVFKWWSLNYNPPYKLRSFSRWRRFGIPRAARSGNLSLDKVLVEFFLRVDATPCCIRHVTLTEDDPANGLTFKMSNLKYELCYSRGKHHYTFDCKREPLDLVYRGFDLHKPEVYLIRDNNLSSVDNVSKVKTATQQSTGKFVHDRFNLGNLQEKHEDGFLLSSDYFTIRRQAPKADHDRLIEWQDTGRNLEITYVRSEFENGSESDHNLSEPSDDDDGFNVVLADNCQRVFVYGLKLLWTIENRDAVWSWVGGISKAFESPKPSPSRQYAQRKMIEERNAEGSRLVQDATSSIHVSSPSAQHAESSGSSSPLHSKANRISDMAVKHGIFDDFNDDGQLQFAVNVIKPQFNLHSEEANGRFLLAAASGRVLARSFHSVVHVGKEMLEQALGTSNLHIPELQPEMTWKKFDLSVILEDVQAHVAPTDVDPGAGLQWLPRILGSSEKLKRTGALLERVFMPCEMYFRYTRHKGGTADLKVKPLKELRFNSPDITATMTSRQFQVMWDVLSNLLFARLPKPRKNSLQYPSDDEDVEEEADEVVPDGVEEVELAKINLEQRERERKLLLDDIRSLTGNGDIQSDHCHSAEKGDCLWMINSGKTILVDGLKRDLINIQKSRRSASSALRKALQKAAQLRLMEKEKNKTPSCAMRISMKIKKVLWSMLADGNTFAEAEINDMVCDVDRDYKDIGVARFTTKYFVVRNCMANAKCDTLLSAWNTPPEKGVMLRVDAKQGAPKDGNSPLELFQVEIYPLKIYLSEAMYRMMWEYFFPEEDDSQRRQEVWRVSTSAGPRRTRRLSSGVDAVTSSSYSVREHDLSGKSGTAVHTSTNVSSWQGLHADNSQVSKLQSLKANMVCGSHQELRRTSSFERTWEDSAAESVTNNDVLSLVNSAIMPSKGDGNNSMAENTVVGTEMWRSKMKDSKPAKAGRLSHEEKKVGKSSDEKKPRARKLMEFHNIKISQVELLVTYEGSRLAINDLRLLMDTFHRVEFTGTWRRLFSRVKKHIIWGVLKSVTGMQASSLGGKKFSNPRETHDGGVPENDLNLSDSDVGHHGRPDQFTASWLKRPGDSAGDGFVTSIRGLFNSQRRKAKAFVMRTMRVDGNNNEYHDEWSESDGDYPFARQLTITKAKKLLRRHTKKFRPRGQKNPGLALQDSLPSSPRETTPYQSDSSRSSYEDFND</sequence>
<keyword evidence="3" id="KW-1133">Transmembrane helix</keyword>
<dbReference type="InterPro" id="IPR019441">
    <property type="entry name" value="FMP27/BLTP2/Hobbit_GFWDK_RBG"/>
</dbReference>
<dbReference type="PANTHER" id="PTHR15678:SF6">
    <property type="entry name" value="BRIDGE-LIKE LIPID TRANSFER PROTEIN FAMILY MEMBER 2"/>
    <property type="match status" value="1"/>
</dbReference>
<accession>A0A5J9WBH4</accession>
<evidence type="ECO:0000256" key="1">
    <source>
        <dbReference type="SAM" id="Coils"/>
    </source>
</evidence>
<gene>
    <name evidence="5" type="ORF">EJB05_05195</name>
</gene>
<name>A0A5J9WBH4_9POAL</name>
<evidence type="ECO:0000259" key="4">
    <source>
        <dbReference type="SMART" id="SM01214"/>
    </source>
</evidence>
<keyword evidence="3" id="KW-0472">Membrane</keyword>
<feature type="region of interest" description="Disordered" evidence="2">
    <location>
        <begin position="2464"/>
        <end position="2504"/>
    </location>
</feature>
<comment type="caution">
    <text evidence="5">The sequence shown here is derived from an EMBL/GenBank/DDBJ whole genome shotgun (WGS) entry which is preliminary data.</text>
</comment>
<dbReference type="Pfam" id="PF10344">
    <property type="entry name" value="Hobbit"/>
    <property type="match status" value="1"/>
</dbReference>
<feature type="coiled-coil region" evidence="1">
    <location>
        <begin position="1994"/>
        <end position="2021"/>
    </location>
</feature>
<feature type="compositionally biased region" description="Basic residues" evidence="2">
    <location>
        <begin position="2578"/>
        <end position="2587"/>
    </location>
</feature>
<dbReference type="OrthoDB" id="1562405at2759"/>
<organism evidence="5 6">
    <name type="scientific">Eragrostis curvula</name>
    <name type="common">weeping love grass</name>
    <dbReference type="NCBI Taxonomy" id="38414"/>
    <lineage>
        <taxon>Eukaryota</taxon>
        <taxon>Viridiplantae</taxon>
        <taxon>Streptophyta</taxon>
        <taxon>Embryophyta</taxon>
        <taxon>Tracheophyta</taxon>
        <taxon>Spermatophyta</taxon>
        <taxon>Magnoliopsida</taxon>
        <taxon>Liliopsida</taxon>
        <taxon>Poales</taxon>
        <taxon>Poaceae</taxon>
        <taxon>PACMAD clade</taxon>
        <taxon>Chloridoideae</taxon>
        <taxon>Eragrostideae</taxon>
        <taxon>Eragrostidinae</taxon>
        <taxon>Eragrostis</taxon>
    </lineage>
</organism>
<dbReference type="EMBL" id="RWGY01000004">
    <property type="protein sequence ID" value="TVU45699.1"/>
    <property type="molecule type" value="Genomic_DNA"/>
</dbReference>
<keyword evidence="1" id="KW-0175">Coiled coil</keyword>
<feature type="compositionally biased region" description="Polar residues" evidence="2">
    <location>
        <begin position="2598"/>
        <end position="2616"/>
    </location>
</feature>
<dbReference type="Gramene" id="TVU45699">
    <property type="protein sequence ID" value="TVU45699"/>
    <property type="gene ID" value="EJB05_05195"/>
</dbReference>
<evidence type="ECO:0000256" key="3">
    <source>
        <dbReference type="SAM" id="Phobius"/>
    </source>
</evidence>
<evidence type="ECO:0000313" key="6">
    <source>
        <dbReference type="Proteomes" id="UP000324897"/>
    </source>
</evidence>
<keyword evidence="6" id="KW-1185">Reference proteome</keyword>
<feature type="region of interest" description="Disordered" evidence="2">
    <location>
        <begin position="2578"/>
        <end position="2623"/>
    </location>
</feature>
<evidence type="ECO:0000256" key="2">
    <source>
        <dbReference type="SAM" id="MobiDB-lite"/>
    </source>
</evidence>
<feature type="domain" description="FMP27/BLTP2/Hobbit GFWDK motif-containing RBG unit" evidence="4">
    <location>
        <begin position="1143"/>
        <end position="1290"/>
    </location>
</feature>
<evidence type="ECO:0000313" key="5">
    <source>
        <dbReference type="EMBL" id="TVU45699.1"/>
    </source>
</evidence>
<dbReference type="PANTHER" id="PTHR15678">
    <property type="entry name" value="ANTIGEN MLAA-22-RELATED"/>
    <property type="match status" value="1"/>
</dbReference>
<feature type="compositionally biased region" description="Low complexity" evidence="2">
    <location>
        <begin position="1744"/>
        <end position="1758"/>
    </location>
</feature>
<reference evidence="5 6" key="1">
    <citation type="journal article" date="2019" name="Sci. Rep.">
        <title>A high-quality genome of Eragrostis curvula grass provides insights into Poaceae evolution and supports new strategies to enhance forage quality.</title>
        <authorList>
            <person name="Carballo J."/>
            <person name="Santos B.A.C.M."/>
            <person name="Zappacosta D."/>
            <person name="Garbus I."/>
            <person name="Selva J.P."/>
            <person name="Gallo C.A."/>
            <person name="Diaz A."/>
            <person name="Albertini E."/>
            <person name="Caccamo M."/>
            <person name="Echenique V."/>
        </authorList>
    </citation>
    <scope>NUCLEOTIDE SEQUENCE [LARGE SCALE GENOMIC DNA]</scope>
    <source>
        <strain evidence="6">cv. Victoria</strain>
        <tissue evidence="5">Leaf</tissue>
    </source>
</reference>
<dbReference type="Proteomes" id="UP000324897">
    <property type="component" value="Chromosome 5"/>
</dbReference>
<feature type="transmembrane region" description="Helical" evidence="3">
    <location>
        <begin position="12"/>
        <end position="34"/>
    </location>
</feature>
<protein>
    <recommendedName>
        <fullName evidence="4">FMP27/BLTP2/Hobbit GFWDK motif-containing RBG unit domain-containing protein</fullName>
    </recommendedName>
</protein>
<feature type="region of interest" description="Disordered" evidence="2">
    <location>
        <begin position="2360"/>
        <end position="2391"/>
    </location>
</feature>
<dbReference type="InterPro" id="IPR045167">
    <property type="entry name" value="Hobbit"/>
</dbReference>